<evidence type="ECO:0000256" key="2">
    <source>
        <dbReference type="ARBA" id="ARBA00024035"/>
    </source>
</evidence>
<sequence>MKKLTLIADYGNDPLSPVEAWTAIQGNLKDYHGAQITVVNSYPSTIHTAFLLNQLVQTEERYGIPHETVFFINTDPRIESTEAVEHAEGAKGLIAKLAGGITIIGPNAGYCFSLIKSKIEKAYFYDGLEKGSQFRSRDLYPRVVAHLMDNMEEELDLQESSLDVIPELRGMFVGHIDNYGNIKTTIKHSDFKGKFEYGDTVNITINNGNQKATYVANLFGGNVGELVIYPGSSGDPSDSYLEISAWSHFGDTKDDKASRTGKDFFSNLLPGMPISIEGLR</sequence>
<gene>
    <name evidence="4" type="ORF">A2957_02075</name>
</gene>
<keyword evidence="1" id="KW-0949">S-adenosyl-L-methionine</keyword>
<name>A0A1F7INU4_9BACT</name>
<dbReference type="Gene3D" id="2.40.30.90">
    <property type="entry name" value="Bacterial fluorinating enzyme like"/>
    <property type="match status" value="1"/>
</dbReference>
<reference evidence="4 5" key="1">
    <citation type="journal article" date="2016" name="Nat. Commun.">
        <title>Thousands of microbial genomes shed light on interconnected biogeochemical processes in an aquifer system.</title>
        <authorList>
            <person name="Anantharaman K."/>
            <person name="Brown C.T."/>
            <person name="Hug L.A."/>
            <person name="Sharon I."/>
            <person name="Castelle C.J."/>
            <person name="Probst A.J."/>
            <person name="Thomas B.C."/>
            <person name="Singh A."/>
            <person name="Wilkins M.J."/>
            <person name="Karaoz U."/>
            <person name="Brodie E.L."/>
            <person name="Williams K.H."/>
            <person name="Hubbard S.S."/>
            <person name="Banfield J.F."/>
        </authorList>
    </citation>
    <scope>NUCLEOTIDE SEQUENCE [LARGE SCALE GENOMIC DNA]</scope>
</reference>
<dbReference type="InterPro" id="IPR002747">
    <property type="entry name" value="SAM_OH_AdoTrfase"/>
</dbReference>
<dbReference type="PANTHER" id="PTHR35092">
    <property type="entry name" value="CHLORINASE MJ1651"/>
    <property type="match status" value="1"/>
</dbReference>
<accession>A0A1F7INU4</accession>
<dbReference type="InterPro" id="IPR046470">
    <property type="entry name" value="SAM_HAT_C"/>
</dbReference>
<comment type="similarity">
    <text evidence="2">Belongs to the SAM hydrolase / SAM-dependent halogenase family.</text>
</comment>
<proteinExistence type="inferred from homology"/>
<dbReference type="PANTHER" id="PTHR35092:SF1">
    <property type="entry name" value="CHLORINASE MJ1651"/>
    <property type="match status" value="1"/>
</dbReference>
<evidence type="ECO:0000313" key="5">
    <source>
        <dbReference type="Proteomes" id="UP000179072"/>
    </source>
</evidence>
<dbReference type="AlphaFoldDB" id="A0A1F7INU4"/>
<dbReference type="STRING" id="1802060.A2957_02075"/>
<dbReference type="InterPro" id="IPR023227">
    <property type="entry name" value="SAM_OH_AdoTrfase_C_sf"/>
</dbReference>
<evidence type="ECO:0000259" key="3">
    <source>
        <dbReference type="Pfam" id="PF20257"/>
    </source>
</evidence>
<feature type="domain" description="S-adenosyl-l-methionine hydroxide adenosyltransferase C-terminal" evidence="3">
    <location>
        <begin position="174"/>
        <end position="234"/>
    </location>
</feature>
<dbReference type="Proteomes" id="UP000179072">
    <property type="component" value="Unassembled WGS sequence"/>
</dbReference>
<protein>
    <recommendedName>
        <fullName evidence="3">S-adenosyl-l-methionine hydroxide adenosyltransferase C-terminal domain-containing protein</fullName>
    </recommendedName>
</protein>
<dbReference type="Pfam" id="PF20257">
    <property type="entry name" value="SAM_HAT_C"/>
    <property type="match status" value="1"/>
</dbReference>
<comment type="caution">
    <text evidence="4">The sequence shown here is derived from an EMBL/GenBank/DDBJ whole genome shotgun (WGS) entry which is preliminary data.</text>
</comment>
<evidence type="ECO:0000256" key="1">
    <source>
        <dbReference type="ARBA" id="ARBA00022691"/>
    </source>
</evidence>
<organism evidence="4 5">
    <name type="scientific">Candidatus Roizmanbacteria bacterium RIFCSPLOWO2_01_FULL_38_11</name>
    <dbReference type="NCBI Taxonomy" id="1802060"/>
    <lineage>
        <taxon>Bacteria</taxon>
        <taxon>Candidatus Roizmaniibacteriota</taxon>
    </lineage>
</organism>
<dbReference type="InterPro" id="IPR023228">
    <property type="entry name" value="SAM_OH_AdoTrfase_N_sf"/>
</dbReference>
<dbReference type="EMBL" id="MGAK01000007">
    <property type="protein sequence ID" value="OGK45063.1"/>
    <property type="molecule type" value="Genomic_DNA"/>
</dbReference>
<dbReference type="SUPFAM" id="SSF101852">
    <property type="entry name" value="Bacterial fluorinating enzyme, C-terminal domain"/>
    <property type="match status" value="1"/>
</dbReference>
<dbReference type="Gene3D" id="3.40.50.10790">
    <property type="entry name" value="S-adenosyl-l-methionine hydroxide adenosyltransferase, N-terminal"/>
    <property type="match status" value="1"/>
</dbReference>
<evidence type="ECO:0000313" key="4">
    <source>
        <dbReference type="EMBL" id="OGK45063.1"/>
    </source>
</evidence>